<dbReference type="Proteomes" id="UP000433104">
    <property type="component" value="Unassembled WGS sequence"/>
</dbReference>
<dbReference type="SUPFAM" id="SSF56281">
    <property type="entry name" value="Metallo-hydrolase/oxidoreductase"/>
    <property type="match status" value="1"/>
</dbReference>
<keyword evidence="2" id="KW-1185">Reference proteome</keyword>
<evidence type="ECO:0000313" key="2">
    <source>
        <dbReference type="Proteomes" id="UP000433104"/>
    </source>
</evidence>
<dbReference type="RefSeq" id="WP_160682034.1">
    <property type="nucleotide sequence ID" value="NZ_WTYW01000001.1"/>
</dbReference>
<evidence type="ECO:0000313" key="1">
    <source>
        <dbReference type="EMBL" id="MXO85654.1"/>
    </source>
</evidence>
<dbReference type="AlphaFoldDB" id="A0A844ZDP5"/>
<name>A0A844ZDP5_9SPHN</name>
<organism evidence="1 2">
    <name type="scientific">Parapontixanthobacter aurantiacus</name>
    <dbReference type="NCBI Taxonomy" id="1463599"/>
    <lineage>
        <taxon>Bacteria</taxon>
        <taxon>Pseudomonadati</taxon>
        <taxon>Pseudomonadota</taxon>
        <taxon>Alphaproteobacteria</taxon>
        <taxon>Sphingomonadales</taxon>
        <taxon>Erythrobacteraceae</taxon>
        <taxon>Parapontixanthobacter</taxon>
    </lineage>
</organism>
<evidence type="ECO:0008006" key="3">
    <source>
        <dbReference type="Google" id="ProtNLM"/>
    </source>
</evidence>
<comment type="caution">
    <text evidence="1">The sequence shown here is derived from an EMBL/GenBank/DDBJ whole genome shotgun (WGS) entry which is preliminary data.</text>
</comment>
<protein>
    <recommendedName>
        <fullName evidence="3">Metallo-beta-lactamase domain-containing protein</fullName>
    </recommendedName>
</protein>
<gene>
    <name evidence="1" type="ORF">GRI38_06375</name>
</gene>
<sequence length="257" mass="28844">MTERMIEIADGFWSIRGEMKVAGLVDFGTHCSLAALSDDRFVMLDSYTLPPDIHAEVDRLTKGGEKLAAIVNLHPFHTLHCEWMHEAYPHADLYGTARHHEKLPHLPWVEDTCEEGAINERFGEDFAFSVPQGVPLVCEGRHIHFSSILAYHKGSRTIHVDDTLSFLDAGFPLSLLPIAGRFDFHPSLARALEKRAGAADEFREWAIELGIAWSEARHLVTAHDAVLTLDPPEFADRIGAALGRVKPLLDRHRRQYG</sequence>
<dbReference type="EMBL" id="WTYW01000001">
    <property type="protein sequence ID" value="MXO85654.1"/>
    <property type="molecule type" value="Genomic_DNA"/>
</dbReference>
<dbReference type="InterPro" id="IPR036866">
    <property type="entry name" value="RibonucZ/Hydroxyglut_hydro"/>
</dbReference>
<dbReference type="OrthoDB" id="7402742at2"/>
<accession>A0A844ZDP5</accession>
<reference evidence="1 2" key="1">
    <citation type="submission" date="2019-12" db="EMBL/GenBank/DDBJ databases">
        <title>Genomic-based taxomic classification of the family Erythrobacteraceae.</title>
        <authorList>
            <person name="Xu L."/>
        </authorList>
    </citation>
    <scope>NUCLEOTIDE SEQUENCE [LARGE SCALE GENOMIC DNA]</scope>
    <source>
        <strain evidence="1 2">MCCC 1A09962</strain>
    </source>
</reference>
<proteinExistence type="predicted"/>